<dbReference type="InParanoid" id="K3WUD0"/>
<evidence type="ECO:0000313" key="11">
    <source>
        <dbReference type="EnsemblProtists" id="PYU1_T008577"/>
    </source>
</evidence>
<feature type="domain" description="Protein kinase" evidence="10">
    <location>
        <begin position="37"/>
        <end position="326"/>
    </location>
</feature>
<keyword evidence="5 7" id="KW-0067">ATP-binding</keyword>
<evidence type="ECO:0000256" key="2">
    <source>
        <dbReference type="ARBA" id="ARBA00022679"/>
    </source>
</evidence>
<dbReference type="PANTHER" id="PTHR48016">
    <property type="entry name" value="MAP KINASE KINASE KINASE SSK2-RELATED-RELATED"/>
    <property type="match status" value="1"/>
</dbReference>
<dbReference type="Pfam" id="PF00069">
    <property type="entry name" value="Pkinase"/>
    <property type="match status" value="1"/>
</dbReference>
<dbReference type="CDD" id="cd06606">
    <property type="entry name" value="STKc_MAPKKK"/>
    <property type="match status" value="1"/>
</dbReference>
<dbReference type="PROSITE" id="PS00108">
    <property type="entry name" value="PROTEIN_KINASE_ST"/>
    <property type="match status" value="1"/>
</dbReference>
<dbReference type="EnsemblProtists" id="PYU1_T008577">
    <property type="protein sequence ID" value="PYU1_T008577"/>
    <property type="gene ID" value="PYU1_G008561"/>
</dbReference>
<dbReference type="PROSITE" id="PS50011">
    <property type="entry name" value="PROTEIN_KINASE_DOM"/>
    <property type="match status" value="1"/>
</dbReference>
<dbReference type="InterPro" id="IPR008271">
    <property type="entry name" value="Ser/Thr_kinase_AS"/>
</dbReference>
<keyword evidence="2" id="KW-0808">Transferase</keyword>
<sequence length="651" mass="70804">MRGGALHDDHHVAAASGKAPALPELQIALLVNETLVWQRGPAIGSGRFGTVYLALRVPSGEHLAVKRIYIQEELEQGNDVSSLSIQRVLSRQQIERETSILAELVHPNIVQYIGCECDGPTAHIFMEYIHAGSLSKLLKEFGPFHESTTRSYIHQTLCGVQYLHAMGIAHRDLKCANLLLADDGRIKIADFGTAKKKTAIGAPEDDDIAELQQQHALETARSVRDGLGSPYWMAPELVRAEKGDDAWQKADIWGIGCVMIEMTTGKPPWETHSNPLTAMFHIASDDAIPPFPESLSDLAKQFLSLCLVKNPKTRSSATELLQHPFLTTTVHTEPSGWPHPADGTDASTPSSTSRRSSAANDHATEEEAELFPDSNSSTYLEAPNSKIATPSARTLDDGDSVNAKAVPTQNAQGIIDGGVASSRSDEVVENGTIVDSREDSPQDVSDDEASSCASFSSDSGSPHSAASRSSLSSEDDNEPPTAYSSSSDEDNDERLSATGRFSAEEEKEDEPKFQVFGTVRAIADYASADPNELSMAEDDTLEVLEMRSSGWWRGRLQAKQRDDDTAITVGWFPWTYIEWVASSANTVVKKTHVADQDNELSVHEGDLVHVTASEWRNGSLWAHGSIASSDAHTHDSSTRVGWFPFESIMDA</sequence>
<dbReference type="Gene3D" id="2.30.30.40">
    <property type="entry name" value="SH3 Domains"/>
    <property type="match status" value="1"/>
</dbReference>
<feature type="domain" description="SH3" evidence="9">
    <location>
        <begin position="514"/>
        <end position="582"/>
    </location>
</feature>
<dbReference type="SMART" id="SM00220">
    <property type="entry name" value="S_TKc"/>
    <property type="match status" value="1"/>
</dbReference>
<organism evidence="11 12">
    <name type="scientific">Globisporangium ultimum (strain ATCC 200006 / CBS 805.95 / DAOM BR144)</name>
    <name type="common">Pythium ultimum</name>
    <dbReference type="NCBI Taxonomy" id="431595"/>
    <lineage>
        <taxon>Eukaryota</taxon>
        <taxon>Sar</taxon>
        <taxon>Stramenopiles</taxon>
        <taxon>Oomycota</taxon>
        <taxon>Peronosporomycetes</taxon>
        <taxon>Pythiales</taxon>
        <taxon>Pythiaceae</taxon>
        <taxon>Globisporangium</taxon>
    </lineage>
</organism>
<dbReference type="PANTHER" id="PTHR48016:SF56">
    <property type="entry name" value="MAPKK KINASE"/>
    <property type="match status" value="1"/>
</dbReference>
<dbReference type="OMA" id="WEFTWDG"/>
<evidence type="ECO:0000256" key="5">
    <source>
        <dbReference type="ARBA" id="ARBA00022840"/>
    </source>
</evidence>
<keyword evidence="4" id="KW-0418">Kinase</keyword>
<keyword evidence="1 6" id="KW-0728">SH3 domain</keyword>
<evidence type="ECO:0000256" key="8">
    <source>
        <dbReference type="SAM" id="MobiDB-lite"/>
    </source>
</evidence>
<feature type="binding site" evidence="7">
    <location>
        <position position="66"/>
    </location>
    <ligand>
        <name>ATP</name>
        <dbReference type="ChEBI" id="CHEBI:30616"/>
    </ligand>
</feature>
<dbReference type="Pfam" id="PF00018">
    <property type="entry name" value="SH3_1"/>
    <property type="match status" value="1"/>
</dbReference>
<dbReference type="EMBL" id="GL376613">
    <property type="status" value="NOT_ANNOTATED_CDS"/>
    <property type="molecule type" value="Genomic_DNA"/>
</dbReference>
<dbReference type="HOGENOM" id="CLU_443801_0_0_1"/>
<evidence type="ECO:0000256" key="7">
    <source>
        <dbReference type="PROSITE-ProRule" id="PRU10141"/>
    </source>
</evidence>
<dbReference type="AlphaFoldDB" id="K3WUD0"/>
<reference evidence="12" key="2">
    <citation type="submission" date="2010-04" db="EMBL/GenBank/DDBJ databases">
        <authorList>
            <person name="Buell R."/>
            <person name="Hamilton J."/>
            <person name="Hostetler J."/>
        </authorList>
    </citation>
    <scope>NUCLEOTIDE SEQUENCE [LARGE SCALE GENOMIC DNA]</scope>
    <source>
        <strain evidence="12">DAOM:BR144</strain>
    </source>
</reference>
<dbReference type="InterPro" id="IPR001452">
    <property type="entry name" value="SH3_domain"/>
</dbReference>
<evidence type="ECO:0000256" key="4">
    <source>
        <dbReference type="ARBA" id="ARBA00022777"/>
    </source>
</evidence>
<dbReference type="PROSITE" id="PS00107">
    <property type="entry name" value="PROTEIN_KINASE_ATP"/>
    <property type="match status" value="1"/>
</dbReference>
<protein>
    <recommendedName>
        <fullName evidence="13">Protein kinase domain-containing protein</fullName>
    </recommendedName>
</protein>
<dbReference type="VEuPathDB" id="FungiDB:PYU1_G008561"/>
<evidence type="ECO:0000256" key="3">
    <source>
        <dbReference type="ARBA" id="ARBA00022741"/>
    </source>
</evidence>
<dbReference type="GO" id="GO:0004672">
    <property type="term" value="F:protein kinase activity"/>
    <property type="evidence" value="ECO:0007669"/>
    <property type="project" value="InterPro"/>
</dbReference>
<dbReference type="InterPro" id="IPR050538">
    <property type="entry name" value="MAP_kinase_kinase_kinase"/>
</dbReference>
<dbReference type="InterPro" id="IPR036028">
    <property type="entry name" value="SH3-like_dom_sf"/>
</dbReference>
<dbReference type="eggNOG" id="KOG0198">
    <property type="taxonomic scope" value="Eukaryota"/>
</dbReference>
<feature type="region of interest" description="Disordered" evidence="8">
    <location>
        <begin position="331"/>
        <end position="495"/>
    </location>
</feature>
<dbReference type="InterPro" id="IPR000719">
    <property type="entry name" value="Prot_kinase_dom"/>
</dbReference>
<dbReference type="InterPro" id="IPR017441">
    <property type="entry name" value="Protein_kinase_ATP_BS"/>
</dbReference>
<dbReference type="CDD" id="cd00174">
    <property type="entry name" value="SH3"/>
    <property type="match status" value="1"/>
</dbReference>
<dbReference type="Gene3D" id="1.10.510.10">
    <property type="entry name" value="Transferase(Phosphotransferase) domain 1"/>
    <property type="match status" value="1"/>
</dbReference>
<evidence type="ECO:0000256" key="1">
    <source>
        <dbReference type="ARBA" id="ARBA00022443"/>
    </source>
</evidence>
<proteinExistence type="predicted"/>
<evidence type="ECO:0000256" key="6">
    <source>
        <dbReference type="PROSITE-ProRule" id="PRU00192"/>
    </source>
</evidence>
<evidence type="ECO:0000259" key="9">
    <source>
        <dbReference type="PROSITE" id="PS50002"/>
    </source>
</evidence>
<feature type="compositionally biased region" description="Low complexity" evidence="8">
    <location>
        <begin position="346"/>
        <end position="359"/>
    </location>
</feature>
<name>K3WUD0_GLOUD</name>
<dbReference type="SUPFAM" id="SSF56112">
    <property type="entry name" value="Protein kinase-like (PK-like)"/>
    <property type="match status" value="1"/>
</dbReference>
<dbReference type="SUPFAM" id="SSF50044">
    <property type="entry name" value="SH3-domain"/>
    <property type="match status" value="2"/>
</dbReference>
<dbReference type="STRING" id="431595.K3WUD0"/>
<keyword evidence="3 7" id="KW-0547">Nucleotide-binding</keyword>
<dbReference type="InterPro" id="IPR011009">
    <property type="entry name" value="Kinase-like_dom_sf"/>
</dbReference>
<dbReference type="PROSITE" id="PS50002">
    <property type="entry name" value="SH3"/>
    <property type="match status" value="1"/>
</dbReference>
<feature type="compositionally biased region" description="Low complexity" evidence="8">
    <location>
        <begin position="450"/>
        <end position="472"/>
    </location>
</feature>
<dbReference type="Proteomes" id="UP000019132">
    <property type="component" value="Unassembled WGS sequence"/>
</dbReference>
<dbReference type="GO" id="GO:0005524">
    <property type="term" value="F:ATP binding"/>
    <property type="evidence" value="ECO:0007669"/>
    <property type="project" value="UniProtKB-UniRule"/>
</dbReference>
<dbReference type="SMART" id="SM00326">
    <property type="entry name" value="SH3"/>
    <property type="match status" value="2"/>
</dbReference>
<evidence type="ECO:0000313" key="12">
    <source>
        <dbReference type="Proteomes" id="UP000019132"/>
    </source>
</evidence>
<reference evidence="12" key="1">
    <citation type="journal article" date="2010" name="Genome Biol.">
        <title>Genome sequence of the necrotrophic plant pathogen Pythium ultimum reveals original pathogenicity mechanisms and effector repertoire.</title>
        <authorList>
            <person name="Levesque C.A."/>
            <person name="Brouwer H."/>
            <person name="Cano L."/>
            <person name="Hamilton J.P."/>
            <person name="Holt C."/>
            <person name="Huitema E."/>
            <person name="Raffaele S."/>
            <person name="Robideau G.P."/>
            <person name="Thines M."/>
            <person name="Win J."/>
            <person name="Zerillo M.M."/>
            <person name="Beakes G.W."/>
            <person name="Boore J.L."/>
            <person name="Busam D."/>
            <person name="Dumas B."/>
            <person name="Ferriera S."/>
            <person name="Fuerstenberg S.I."/>
            <person name="Gachon C.M."/>
            <person name="Gaulin E."/>
            <person name="Govers F."/>
            <person name="Grenville-Briggs L."/>
            <person name="Horner N."/>
            <person name="Hostetler J."/>
            <person name="Jiang R.H."/>
            <person name="Johnson J."/>
            <person name="Krajaejun T."/>
            <person name="Lin H."/>
            <person name="Meijer H.J."/>
            <person name="Moore B."/>
            <person name="Morris P."/>
            <person name="Phuntmart V."/>
            <person name="Puiu D."/>
            <person name="Shetty J."/>
            <person name="Stajich J.E."/>
            <person name="Tripathy S."/>
            <person name="Wawra S."/>
            <person name="van West P."/>
            <person name="Whitty B.R."/>
            <person name="Coutinho P.M."/>
            <person name="Henrissat B."/>
            <person name="Martin F."/>
            <person name="Thomas P.D."/>
            <person name="Tyler B.M."/>
            <person name="De Vries R.P."/>
            <person name="Kamoun S."/>
            <person name="Yandell M."/>
            <person name="Tisserat N."/>
            <person name="Buell C.R."/>
        </authorList>
    </citation>
    <scope>NUCLEOTIDE SEQUENCE</scope>
    <source>
        <strain evidence="12">DAOM:BR144</strain>
    </source>
</reference>
<evidence type="ECO:0008006" key="13">
    <source>
        <dbReference type="Google" id="ProtNLM"/>
    </source>
</evidence>
<reference evidence="11" key="3">
    <citation type="submission" date="2015-02" db="UniProtKB">
        <authorList>
            <consortium name="EnsemblProtists"/>
        </authorList>
    </citation>
    <scope>IDENTIFICATION</scope>
    <source>
        <strain evidence="11">DAOM BR144</strain>
    </source>
</reference>
<evidence type="ECO:0000259" key="10">
    <source>
        <dbReference type="PROSITE" id="PS50011"/>
    </source>
</evidence>
<accession>K3WUD0</accession>
<keyword evidence="12" id="KW-1185">Reference proteome</keyword>